<dbReference type="Gene3D" id="3.40.50.1820">
    <property type="entry name" value="alpha/beta hydrolase"/>
    <property type="match status" value="1"/>
</dbReference>
<dbReference type="GO" id="GO:0016787">
    <property type="term" value="F:hydrolase activity"/>
    <property type="evidence" value="ECO:0007669"/>
    <property type="project" value="UniProtKB-KW"/>
</dbReference>
<dbReference type="PANTHER" id="PTHR48081">
    <property type="entry name" value="AB HYDROLASE SUPERFAMILY PROTEIN C4A8.06C"/>
    <property type="match status" value="1"/>
</dbReference>
<organism evidence="3 4">
    <name type="scientific">Vitreoscilla massiliensis</name>
    <dbReference type="NCBI Taxonomy" id="1689272"/>
    <lineage>
        <taxon>Bacteria</taxon>
        <taxon>Pseudomonadati</taxon>
        <taxon>Pseudomonadota</taxon>
        <taxon>Betaproteobacteria</taxon>
        <taxon>Neisseriales</taxon>
        <taxon>Neisseriaceae</taxon>
        <taxon>Vitreoscilla</taxon>
    </lineage>
</organism>
<feature type="domain" description="Alpha/beta hydrolase fold-3" evidence="2">
    <location>
        <begin position="86"/>
        <end position="290"/>
    </location>
</feature>
<dbReference type="InterPro" id="IPR050300">
    <property type="entry name" value="GDXG_lipolytic_enzyme"/>
</dbReference>
<name>A0ABY4E2C9_9NEIS</name>
<reference evidence="3 4" key="1">
    <citation type="journal article" date="2022" name="Res Sq">
        <title>Evolution of multicellular longitudinally dividing oral cavity symbionts (Neisseriaceae).</title>
        <authorList>
            <person name="Nyongesa S."/>
            <person name="Weber P."/>
            <person name="Bernet E."/>
            <person name="Pullido F."/>
            <person name="Nieckarz M."/>
            <person name="Delaby M."/>
            <person name="Nieves C."/>
            <person name="Viehboeck T."/>
            <person name="Krause N."/>
            <person name="Rivera-Millot A."/>
            <person name="Nakamura A."/>
            <person name="Vischer N."/>
            <person name="VanNieuwenhze M."/>
            <person name="Brun Y."/>
            <person name="Cava F."/>
            <person name="Bulgheresi S."/>
            <person name="Veyrier F."/>
        </authorList>
    </citation>
    <scope>NUCLEOTIDE SEQUENCE [LARGE SCALE GENOMIC DNA]</scope>
    <source>
        <strain evidence="3 4">SN4</strain>
    </source>
</reference>
<keyword evidence="1 3" id="KW-0378">Hydrolase</keyword>
<gene>
    <name evidence="3" type="ORF">LVJ82_13490</name>
</gene>
<evidence type="ECO:0000259" key="2">
    <source>
        <dbReference type="Pfam" id="PF07859"/>
    </source>
</evidence>
<dbReference type="PANTHER" id="PTHR48081:SF8">
    <property type="entry name" value="ALPHA_BETA HYDROLASE FOLD-3 DOMAIN-CONTAINING PROTEIN-RELATED"/>
    <property type="match status" value="1"/>
</dbReference>
<protein>
    <submittedName>
        <fullName evidence="3">Alpha/beta hydrolase</fullName>
    </submittedName>
</protein>
<dbReference type="InterPro" id="IPR013094">
    <property type="entry name" value="AB_hydrolase_3"/>
</dbReference>
<evidence type="ECO:0000313" key="3">
    <source>
        <dbReference type="EMBL" id="UOO88473.1"/>
    </source>
</evidence>
<evidence type="ECO:0000313" key="4">
    <source>
        <dbReference type="Proteomes" id="UP000832011"/>
    </source>
</evidence>
<accession>A0ABY4E2C9</accession>
<evidence type="ECO:0000256" key="1">
    <source>
        <dbReference type="ARBA" id="ARBA00022801"/>
    </source>
</evidence>
<dbReference type="Pfam" id="PF07859">
    <property type="entry name" value="Abhydrolase_3"/>
    <property type="match status" value="1"/>
</dbReference>
<keyword evidence="4" id="KW-1185">Reference proteome</keyword>
<dbReference type="EMBL" id="CP091511">
    <property type="protein sequence ID" value="UOO88473.1"/>
    <property type="molecule type" value="Genomic_DNA"/>
</dbReference>
<dbReference type="InterPro" id="IPR029058">
    <property type="entry name" value="AB_hydrolase_fold"/>
</dbReference>
<dbReference type="Proteomes" id="UP000832011">
    <property type="component" value="Chromosome"/>
</dbReference>
<proteinExistence type="predicted"/>
<dbReference type="SUPFAM" id="SSF53474">
    <property type="entry name" value="alpha/beta-Hydrolases"/>
    <property type="match status" value="1"/>
</dbReference>
<sequence length="316" mass="35181">MTETAVKPTIQAYLDILNHKILPKLLAEGFKPNIINAREALANVTKTLVTKTVDCAKIWDDTLDTQPYAVPVRIYHPHPEQVLPVLIYFHGGGGSVGSVTVYDPILRRLANATSHIVIAAEYRLAPENPYPAGQTDALNTVKHFKQVLEARGIDYQNRISIGGDSAGGAICSNLVRQLDLQQYPLAAQVLIYPSVDFCMGSDSVQQFASGYFLTAERMRWYFERYFQNGEDYCQMSALHAEINPLTPPTLIFTAGFDPLRDEAWAYAQKLQAAAVKVEHKQFDDLIHAYLNLEDLCAEDCAATYAQIGAFLNRPMP</sequence>
<dbReference type="RefSeq" id="WP_058357843.1">
    <property type="nucleotide sequence ID" value="NZ_CABKVG010000010.1"/>
</dbReference>